<feature type="region of interest" description="Disordered" evidence="1">
    <location>
        <begin position="1"/>
        <end position="84"/>
    </location>
</feature>
<accession>A0A8J4PX77</accession>
<feature type="compositionally biased region" description="Low complexity" evidence="1">
    <location>
        <begin position="21"/>
        <end position="35"/>
    </location>
</feature>
<keyword evidence="3" id="KW-1185">Reference proteome</keyword>
<dbReference type="Proteomes" id="UP000695562">
    <property type="component" value="Unassembled WGS sequence"/>
</dbReference>
<name>A0A8J4PX77_9MYCE</name>
<comment type="caution">
    <text evidence="2">The sequence shown here is derived from an EMBL/GenBank/DDBJ whole genome shotgun (WGS) entry which is preliminary data.</text>
</comment>
<evidence type="ECO:0000313" key="3">
    <source>
        <dbReference type="Proteomes" id="UP000695562"/>
    </source>
</evidence>
<proteinExistence type="predicted"/>
<organism evidence="2 3">
    <name type="scientific">Polysphondylium violaceum</name>
    <dbReference type="NCBI Taxonomy" id="133409"/>
    <lineage>
        <taxon>Eukaryota</taxon>
        <taxon>Amoebozoa</taxon>
        <taxon>Evosea</taxon>
        <taxon>Eumycetozoa</taxon>
        <taxon>Dictyostelia</taxon>
        <taxon>Dictyosteliales</taxon>
        <taxon>Dictyosteliaceae</taxon>
        <taxon>Polysphondylium</taxon>
    </lineage>
</organism>
<protein>
    <submittedName>
        <fullName evidence="2">Uncharacterized protein</fullName>
    </submittedName>
</protein>
<reference evidence="2" key="1">
    <citation type="submission" date="2020-01" db="EMBL/GenBank/DDBJ databases">
        <title>Development of genomics and gene disruption for Polysphondylium violaceum indicates a role for the polyketide synthase stlB in stalk morphogenesis.</title>
        <authorList>
            <person name="Narita B."/>
            <person name="Kawabe Y."/>
            <person name="Kin K."/>
            <person name="Saito T."/>
            <person name="Gibbs R."/>
            <person name="Kuspa A."/>
            <person name="Muzny D."/>
            <person name="Queller D."/>
            <person name="Richards S."/>
            <person name="Strassman J."/>
            <person name="Sucgang R."/>
            <person name="Worley K."/>
            <person name="Schaap P."/>
        </authorList>
    </citation>
    <scope>NUCLEOTIDE SEQUENCE</scope>
    <source>
        <strain evidence="2">QSvi11</strain>
    </source>
</reference>
<dbReference type="EMBL" id="AJWJ01000091">
    <property type="protein sequence ID" value="KAF2075638.1"/>
    <property type="molecule type" value="Genomic_DNA"/>
</dbReference>
<feature type="compositionally biased region" description="Polar residues" evidence="1">
    <location>
        <begin position="59"/>
        <end position="68"/>
    </location>
</feature>
<gene>
    <name evidence="2" type="ORF">CYY_003061</name>
</gene>
<feature type="compositionally biased region" description="Basic and acidic residues" evidence="1">
    <location>
        <begin position="10"/>
        <end position="20"/>
    </location>
</feature>
<dbReference type="AlphaFoldDB" id="A0A8J4PX77"/>
<sequence length="296" mass="33935">MEIDESGIDIIERPQKKKDNSNSNNNNNSVQSINSNDDDDVLVSEMPTSVETKEDDQEFQLSNNTYESQNDRDEDALGSNNSIGGDDNHFDLHMDDNNQYYTDYQVKTDHIALFQPNTSYEPSFDDDICTTRPLSSLPILTTSPFEQDQHPQLQQVSPTKMAKASSLLSSPHSKLKTSISTRTFLDDDHPTILDAPIKMNTVRLLVRKNELFKCRFLLSKLSKPIQDNDTFQSNLQLIVHLLLENKDMHFMRENRLLVSKRVHSKNSIASKFSIQDNLGNDIHINRNKYTFIIQIL</sequence>
<evidence type="ECO:0000313" key="2">
    <source>
        <dbReference type="EMBL" id="KAF2075638.1"/>
    </source>
</evidence>
<evidence type="ECO:0000256" key="1">
    <source>
        <dbReference type="SAM" id="MobiDB-lite"/>
    </source>
</evidence>
<dbReference type="OrthoDB" id="21140at2759"/>